<protein>
    <submittedName>
        <fullName evidence="6">GFA family protein</fullName>
    </submittedName>
</protein>
<dbReference type="Proteomes" id="UP001215827">
    <property type="component" value="Chromosome"/>
</dbReference>
<evidence type="ECO:0000256" key="1">
    <source>
        <dbReference type="ARBA" id="ARBA00005495"/>
    </source>
</evidence>
<reference evidence="6 7" key="1">
    <citation type="submission" date="2023-03" db="EMBL/GenBank/DDBJ databases">
        <title>Altererythrobacter sp. CAU 1644 isolated from sand.</title>
        <authorList>
            <person name="Kim W."/>
        </authorList>
    </citation>
    <scope>NUCLEOTIDE SEQUENCE [LARGE SCALE GENOMIC DNA]</scope>
    <source>
        <strain evidence="6 7">CAU 1644</strain>
    </source>
</reference>
<organism evidence="6 7">
    <name type="scientific">Altererythrobacter arenosus</name>
    <dbReference type="NCBI Taxonomy" id="3032592"/>
    <lineage>
        <taxon>Bacteria</taxon>
        <taxon>Pseudomonadati</taxon>
        <taxon>Pseudomonadota</taxon>
        <taxon>Alphaproteobacteria</taxon>
        <taxon>Sphingomonadales</taxon>
        <taxon>Erythrobacteraceae</taxon>
        <taxon>Altererythrobacter</taxon>
    </lineage>
</organism>
<evidence type="ECO:0000313" key="6">
    <source>
        <dbReference type="EMBL" id="WFL77334.1"/>
    </source>
</evidence>
<keyword evidence="3" id="KW-0862">Zinc</keyword>
<accession>A0ABY8FQP2</accession>
<dbReference type="Gene3D" id="3.90.1590.10">
    <property type="entry name" value="glutathione-dependent formaldehyde- activating enzyme (gfa)"/>
    <property type="match status" value="1"/>
</dbReference>
<evidence type="ECO:0000256" key="2">
    <source>
        <dbReference type="ARBA" id="ARBA00022723"/>
    </source>
</evidence>
<sequence>MADLRTGQCLCGSVTYRAEGLRDIWYCHCRQCRRVTGHFMAACRTGKDDLDAHGEIRWFKHSGTSEMGRCARCGSPLFWRQPESATISVVAGSLDDTDGLAVPGHIFTAEKGGYYAIADGLQQWAGQPEGGC</sequence>
<feature type="domain" description="CENP-V/GFA" evidence="5">
    <location>
        <begin position="5"/>
        <end position="125"/>
    </location>
</feature>
<comment type="similarity">
    <text evidence="1">Belongs to the Gfa family.</text>
</comment>
<dbReference type="SUPFAM" id="SSF51316">
    <property type="entry name" value="Mss4-like"/>
    <property type="match status" value="1"/>
</dbReference>
<keyword evidence="4" id="KW-0456">Lyase</keyword>
<dbReference type="RefSeq" id="WP_278016092.1">
    <property type="nucleotide sequence ID" value="NZ_CP121106.1"/>
</dbReference>
<evidence type="ECO:0000313" key="7">
    <source>
        <dbReference type="Proteomes" id="UP001215827"/>
    </source>
</evidence>
<dbReference type="PANTHER" id="PTHR33337:SF40">
    <property type="entry name" value="CENP-V_GFA DOMAIN-CONTAINING PROTEIN-RELATED"/>
    <property type="match status" value="1"/>
</dbReference>
<dbReference type="EMBL" id="CP121106">
    <property type="protein sequence ID" value="WFL77334.1"/>
    <property type="molecule type" value="Genomic_DNA"/>
</dbReference>
<evidence type="ECO:0000256" key="4">
    <source>
        <dbReference type="ARBA" id="ARBA00023239"/>
    </source>
</evidence>
<dbReference type="InterPro" id="IPR006913">
    <property type="entry name" value="CENP-V/GFA"/>
</dbReference>
<dbReference type="Pfam" id="PF04828">
    <property type="entry name" value="GFA"/>
    <property type="match status" value="1"/>
</dbReference>
<keyword evidence="7" id="KW-1185">Reference proteome</keyword>
<proteinExistence type="inferred from homology"/>
<dbReference type="InterPro" id="IPR011057">
    <property type="entry name" value="Mss4-like_sf"/>
</dbReference>
<keyword evidence="2" id="KW-0479">Metal-binding</keyword>
<evidence type="ECO:0000259" key="5">
    <source>
        <dbReference type="PROSITE" id="PS51891"/>
    </source>
</evidence>
<gene>
    <name evidence="6" type="ORF">P7228_15290</name>
</gene>
<dbReference type="PANTHER" id="PTHR33337">
    <property type="entry name" value="GFA DOMAIN-CONTAINING PROTEIN"/>
    <property type="match status" value="1"/>
</dbReference>
<evidence type="ECO:0000256" key="3">
    <source>
        <dbReference type="ARBA" id="ARBA00022833"/>
    </source>
</evidence>
<name>A0ABY8FQP2_9SPHN</name>
<dbReference type="PROSITE" id="PS51891">
    <property type="entry name" value="CENP_V_GFA"/>
    <property type="match status" value="1"/>
</dbReference>